<sequence>MLPANAANAMAIADFNKDGILDIFVCSYHGGRTRDLHSYIYWGSPGGIYSQENRARLFTHSASACIAADFNEDGWIDLAVANHKTHGLHPGNSTVWWNGPKGFSEERVTLLPTDGPHGMITVEPGNIMDRGWEEHYISSPFKLLKGCYPQGIKWEANTPPKTWVKAQLRCAPTKESLAQSKWFGKNGPGTWFENGDRIEKLCKGEWVQYRLALGAYNGGNSPRVTKVSVYYGV</sequence>
<evidence type="ECO:0008006" key="4">
    <source>
        <dbReference type="Google" id="ProtNLM"/>
    </source>
</evidence>
<evidence type="ECO:0000313" key="2">
    <source>
        <dbReference type="EMBL" id="OIN98863.1"/>
    </source>
</evidence>
<dbReference type="Gene3D" id="2.130.10.130">
    <property type="entry name" value="Integrin alpha, N-terminal"/>
    <property type="match status" value="1"/>
</dbReference>
<evidence type="ECO:0000313" key="3">
    <source>
        <dbReference type="Proteomes" id="UP000182278"/>
    </source>
</evidence>
<accession>A0A1J4SHL2</accession>
<dbReference type="Pfam" id="PF13517">
    <property type="entry name" value="FG-GAP_3"/>
    <property type="match status" value="1"/>
</dbReference>
<organism evidence="2 3">
    <name type="scientific">Candidatus Desantisbacteria bacterium CG1_02_38_46</name>
    <dbReference type="NCBI Taxonomy" id="1817893"/>
    <lineage>
        <taxon>Bacteria</taxon>
        <taxon>Candidatus Desantisiibacteriota</taxon>
    </lineage>
</organism>
<dbReference type="STRING" id="1817893.AUJ66_00125"/>
<evidence type="ECO:0000256" key="1">
    <source>
        <dbReference type="ARBA" id="ARBA00022729"/>
    </source>
</evidence>
<dbReference type="InterPro" id="IPR028994">
    <property type="entry name" value="Integrin_alpha_N"/>
</dbReference>
<proteinExistence type="predicted"/>
<gene>
    <name evidence="2" type="ORF">AUJ66_00125</name>
</gene>
<name>A0A1J4SHL2_9BACT</name>
<protein>
    <recommendedName>
        <fullName evidence="4">VCBS repeat-containing protein</fullName>
    </recommendedName>
</protein>
<dbReference type="SUPFAM" id="SSF69318">
    <property type="entry name" value="Integrin alpha N-terminal domain"/>
    <property type="match status" value="1"/>
</dbReference>
<dbReference type="EMBL" id="MNUO01000002">
    <property type="protein sequence ID" value="OIN98863.1"/>
    <property type="molecule type" value="Genomic_DNA"/>
</dbReference>
<keyword evidence="1" id="KW-0732">Signal</keyword>
<comment type="caution">
    <text evidence="2">The sequence shown here is derived from an EMBL/GenBank/DDBJ whole genome shotgun (WGS) entry which is preliminary data.</text>
</comment>
<reference evidence="2 3" key="1">
    <citation type="journal article" date="2016" name="Environ. Microbiol.">
        <title>Genomic resolution of a cold subsurface aquifer community provides metabolic insights for novel microbes adapted to high CO concentrations.</title>
        <authorList>
            <person name="Probst A.J."/>
            <person name="Castelle C.J."/>
            <person name="Singh A."/>
            <person name="Brown C.T."/>
            <person name="Anantharaman K."/>
            <person name="Sharon I."/>
            <person name="Hug L.A."/>
            <person name="Burstein D."/>
            <person name="Emerson J.B."/>
            <person name="Thomas B.C."/>
            <person name="Banfield J.F."/>
        </authorList>
    </citation>
    <scope>NUCLEOTIDE SEQUENCE [LARGE SCALE GENOMIC DNA]</scope>
    <source>
        <strain evidence="2">CG1_02_38_46</strain>
    </source>
</reference>
<dbReference type="Proteomes" id="UP000182278">
    <property type="component" value="Unassembled WGS sequence"/>
</dbReference>
<dbReference type="AlphaFoldDB" id="A0A1J4SHL2"/>
<dbReference type="InterPro" id="IPR013517">
    <property type="entry name" value="FG-GAP"/>
</dbReference>